<protein>
    <recommendedName>
        <fullName evidence="3">C1q domain-containing protein</fullName>
    </recommendedName>
</protein>
<gene>
    <name evidence="4" type="ORF">MGAL_10B066468</name>
</gene>
<evidence type="ECO:0000256" key="2">
    <source>
        <dbReference type="SAM" id="Phobius"/>
    </source>
</evidence>
<dbReference type="Proteomes" id="UP000596742">
    <property type="component" value="Unassembled WGS sequence"/>
</dbReference>
<dbReference type="SUPFAM" id="SSF49842">
    <property type="entry name" value="TNF-like"/>
    <property type="match status" value="1"/>
</dbReference>
<dbReference type="Gene3D" id="2.60.120.40">
    <property type="match status" value="1"/>
</dbReference>
<dbReference type="InterPro" id="IPR001073">
    <property type="entry name" value="C1q_dom"/>
</dbReference>
<comment type="caution">
    <text evidence="4">The sequence shown here is derived from an EMBL/GenBank/DDBJ whole genome shotgun (WGS) entry which is preliminary data.</text>
</comment>
<dbReference type="Pfam" id="PF00386">
    <property type="entry name" value="C1q"/>
    <property type="match status" value="1"/>
</dbReference>
<dbReference type="InterPro" id="IPR008983">
    <property type="entry name" value="Tumour_necrosis_fac-like_dom"/>
</dbReference>
<dbReference type="EMBL" id="UYJE01001013">
    <property type="protein sequence ID" value="VDH98353.1"/>
    <property type="molecule type" value="Genomic_DNA"/>
</dbReference>
<evidence type="ECO:0000259" key="3">
    <source>
        <dbReference type="Pfam" id="PF00386"/>
    </source>
</evidence>
<keyword evidence="1" id="KW-0175">Coiled coil</keyword>
<reference evidence="4" key="1">
    <citation type="submission" date="2018-11" db="EMBL/GenBank/DDBJ databases">
        <authorList>
            <person name="Alioto T."/>
            <person name="Alioto T."/>
        </authorList>
    </citation>
    <scope>NUCLEOTIDE SEQUENCE</scope>
</reference>
<proteinExistence type="predicted"/>
<keyword evidence="5" id="KW-1185">Reference proteome</keyword>
<name>A0A8B6C016_MYTGA</name>
<keyword evidence="2" id="KW-0812">Transmembrane</keyword>
<keyword evidence="2" id="KW-1133">Transmembrane helix</keyword>
<dbReference type="AlphaFoldDB" id="A0A8B6C016"/>
<evidence type="ECO:0000256" key="1">
    <source>
        <dbReference type="SAM" id="Coils"/>
    </source>
</evidence>
<organism evidence="4 5">
    <name type="scientific">Mytilus galloprovincialis</name>
    <name type="common">Mediterranean mussel</name>
    <dbReference type="NCBI Taxonomy" id="29158"/>
    <lineage>
        <taxon>Eukaryota</taxon>
        <taxon>Metazoa</taxon>
        <taxon>Spiralia</taxon>
        <taxon>Lophotrochozoa</taxon>
        <taxon>Mollusca</taxon>
        <taxon>Bivalvia</taxon>
        <taxon>Autobranchia</taxon>
        <taxon>Pteriomorphia</taxon>
        <taxon>Mytilida</taxon>
        <taxon>Mytiloidea</taxon>
        <taxon>Mytilidae</taxon>
        <taxon>Mytilinae</taxon>
        <taxon>Mytilus</taxon>
    </lineage>
</organism>
<sequence>MSHFIYFILLTSMATKFFPLFFVFLTVHGFLLDKSQSANGQLGTSNQYVTALEFLDETKSRHQEDEQIRHYVDKSLAVLSSQLEQKFHTLEQQLIKCENQTDSTLSNESLEQKYLELENKYNQLQTENKVLQTEQNLMTNELRLLRNRTGEMSSDFKILKQLGNIKPLQEIQTLKQAVQTVSAQTHSLSVNERARGQDFLALYNMTIDSKRALSELTTNTSNHLMNFEMKTSTQLSNLEVRQNSTAADMSNKFQAVIALNTNTSNRLQSLETKTNKQLSRIEQSQNSTAAAIITRMEAKEISDNLTMSMVQKQINNNAERVAMTAHPSNSGTVAKTIMKFNDVKFSVGITNLVLYKTTGKFTCEHEGLYLISASVTSYTSNAYFFINLNGNHISYTYIGEHSSTYGHTGAVTVTRKLNPNDQVWLYASGSWYLYSGLESKLTIIKIK</sequence>
<dbReference type="OrthoDB" id="6148749at2759"/>
<feature type="domain" description="C1q" evidence="3">
    <location>
        <begin position="342"/>
        <end position="429"/>
    </location>
</feature>
<evidence type="ECO:0000313" key="5">
    <source>
        <dbReference type="Proteomes" id="UP000596742"/>
    </source>
</evidence>
<feature type="transmembrane region" description="Helical" evidence="2">
    <location>
        <begin position="6"/>
        <end position="32"/>
    </location>
</feature>
<accession>A0A8B6C016</accession>
<evidence type="ECO:0000313" key="4">
    <source>
        <dbReference type="EMBL" id="VDH98353.1"/>
    </source>
</evidence>
<feature type="coiled-coil region" evidence="1">
    <location>
        <begin position="80"/>
        <end position="141"/>
    </location>
</feature>
<keyword evidence="2" id="KW-0472">Membrane</keyword>